<evidence type="ECO:0000256" key="2">
    <source>
        <dbReference type="ARBA" id="ARBA00005601"/>
    </source>
</evidence>
<keyword evidence="4" id="KW-0963">Cytoplasm</keyword>
<evidence type="ECO:0000259" key="13">
    <source>
        <dbReference type="Pfam" id="PF13087"/>
    </source>
</evidence>
<dbReference type="EC" id="3.6.4.13" evidence="3"/>
<feature type="domain" description="DNA2/NAM7 helicase helicase" evidence="12">
    <location>
        <begin position="354"/>
        <end position="439"/>
    </location>
</feature>
<dbReference type="CDD" id="cd18808">
    <property type="entry name" value="SF1_C_Upf1"/>
    <property type="match status" value="1"/>
</dbReference>
<dbReference type="InterPro" id="IPR041677">
    <property type="entry name" value="DNA2/NAM7_AAA_11"/>
</dbReference>
<comment type="similarity">
    <text evidence="2">Belongs to the DNA2/NAM7 helicase family. SDE3 subfamily.</text>
</comment>
<feature type="domain" description="DNA2/NAM7 helicase-like C-terminal" evidence="13">
    <location>
        <begin position="577"/>
        <end position="764"/>
    </location>
</feature>
<dbReference type="CDD" id="cd18038">
    <property type="entry name" value="DEXXQc_Helz-like"/>
    <property type="match status" value="1"/>
</dbReference>
<evidence type="ECO:0000256" key="3">
    <source>
        <dbReference type="ARBA" id="ARBA00012552"/>
    </source>
</evidence>
<dbReference type="Proteomes" id="UP001244341">
    <property type="component" value="Chromosome 5b"/>
</dbReference>
<feature type="domain" description="Helicase MOV-10-like beta-barrel" evidence="14">
    <location>
        <begin position="216"/>
        <end position="298"/>
    </location>
</feature>
<evidence type="ECO:0000259" key="12">
    <source>
        <dbReference type="Pfam" id="PF13086"/>
    </source>
</evidence>
<evidence type="ECO:0000256" key="7">
    <source>
        <dbReference type="ARBA" id="ARBA00022806"/>
    </source>
</evidence>
<dbReference type="InterPro" id="IPR047187">
    <property type="entry name" value="SF1_C_Upf1"/>
</dbReference>
<organism evidence="15 16">
    <name type="scientific">Tetradesmus obliquus</name>
    <name type="common">Green alga</name>
    <name type="synonym">Acutodesmus obliquus</name>
    <dbReference type="NCBI Taxonomy" id="3088"/>
    <lineage>
        <taxon>Eukaryota</taxon>
        <taxon>Viridiplantae</taxon>
        <taxon>Chlorophyta</taxon>
        <taxon>core chlorophytes</taxon>
        <taxon>Chlorophyceae</taxon>
        <taxon>CS clade</taxon>
        <taxon>Sphaeropleales</taxon>
        <taxon>Scenedesmaceae</taxon>
        <taxon>Tetradesmus</taxon>
    </lineage>
</organism>
<evidence type="ECO:0000313" key="16">
    <source>
        <dbReference type="Proteomes" id="UP001244341"/>
    </source>
</evidence>
<dbReference type="InterPro" id="IPR049080">
    <property type="entry name" value="MOV-10-like_beta-barrel"/>
</dbReference>
<reference evidence="15 16" key="1">
    <citation type="submission" date="2023-05" db="EMBL/GenBank/DDBJ databases">
        <title>A 100% complete, gapless, phased diploid assembly of the Scenedesmus obliquus UTEX 3031 genome.</title>
        <authorList>
            <person name="Biondi T.C."/>
            <person name="Hanschen E.R."/>
            <person name="Kwon T."/>
            <person name="Eng W."/>
            <person name="Kruse C.P.S."/>
            <person name="Koehler S.I."/>
            <person name="Kunde Y."/>
            <person name="Gleasner C.D."/>
            <person name="You Mak K.T."/>
            <person name="Polle J."/>
            <person name="Hovde B.T."/>
            <person name="Starkenburg S.R."/>
        </authorList>
    </citation>
    <scope>NUCLEOTIDE SEQUENCE [LARGE SCALE GENOMIC DNA]</scope>
    <source>
        <strain evidence="15 16">DOE0152z</strain>
    </source>
</reference>
<keyword evidence="8" id="KW-0067">ATP-binding</keyword>
<keyword evidence="6" id="KW-0378">Hydrolase</keyword>
<gene>
    <name evidence="15" type="ORF">OEZ85_002857</name>
</gene>
<keyword evidence="7" id="KW-0347">Helicase</keyword>
<feature type="region of interest" description="Disordered" evidence="11">
    <location>
        <begin position="121"/>
        <end position="158"/>
    </location>
</feature>
<keyword evidence="16" id="KW-1185">Reference proteome</keyword>
<dbReference type="PANTHER" id="PTHR45418:SF1">
    <property type="entry name" value="CANCER_TESTIS ANTIGEN 55"/>
    <property type="match status" value="1"/>
</dbReference>
<comment type="subcellular location">
    <subcellularLocation>
        <location evidence="1">Cytoplasm</location>
    </subcellularLocation>
</comment>
<dbReference type="PANTHER" id="PTHR45418">
    <property type="entry name" value="CANCER/TESTIS ANTIGEN 55"/>
    <property type="match status" value="1"/>
</dbReference>
<evidence type="ECO:0000256" key="6">
    <source>
        <dbReference type="ARBA" id="ARBA00022801"/>
    </source>
</evidence>
<evidence type="ECO:0000256" key="8">
    <source>
        <dbReference type="ARBA" id="ARBA00022840"/>
    </source>
</evidence>
<evidence type="ECO:0000259" key="14">
    <source>
        <dbReference type="Pfam" id="PF21634"/>
    </source>
</evidence>
<evidence type="ECO:0000256" key="1">
    <source>
        <dbReference type="ARBA" id="ARBA00004496"/>
    </source>
</evidence>
<dbReference type="Pfam" id="PF13086">
    <property type="entry name" value="AAA_11"/>
    <property type="match status" value="2"/>
</dbReference>
<evidence type="ECO:0000256" key="4">
    <source>
        <dbReference type="ARBA" id="ARBA00022490"/>
    </source>
</evidence>
<dbReference type="InterPro" id="IPR041679">
    <property type="entry name" value="DNA2/NAM7-like_C"/>
</dbReference>
<dbReference type="Gene3D" id="3.40.50.300">
    <property type="entry name" value="P-loop containing nucleotide triphosphate hydrolases"/>
    <property type="match status" value="2"/>
</dbReference>
<dbReference type="InterPro" id="IPR026122">
    <property type="entry name" value="MOV-10/SDE3_DEXXQ/H-box"/>
</dbReference>
<evidence type="ECO:0000313" key="15">
    <source>
        <dbReference type="EMBL" id="WIA14327.1"/>
    </source>
</evidence>
<proteinExistence type="inferred from homology"/>
<comment type="catalytic activity">
    <reaction evidence="10">
        <text>ATP + H2O = ADP + phosphate + H(+)</text>
        <dbReference type="Rhea" id="RHEA:13065"/>
        <dbReference type="ChEBI" id="CHEBI:15377"/>
        <dbReference type="ChEBI" id="CHEBI:15378"/>
        <dbReference type="ChEBI" id="CHEBI:30616"/>
        <dbReference type="ChEBI" id="CHEBI:43474"/>
        <dbReference type="ChEBI" id="CHEBI:456216"/>
        <dbReference type="EC" id="3.6.4.13"/>
    </reaction>
</comment>
<evidence type="ECO:0000256" key="5">
    <source>
        <dbReference type="ARBA" id="ARBA00022741"/>
    </source>
</evidence>
<sequence length="865" mass="93430">MHANQQGICISELPEGLVVQVGQSTELQMTVDNVGSSSLLLLSVYQLRPLPEVSLLPDLPLEGWRLHAGESLALQLEVAPRHGGILCSLVIFEFQGFVIARELRIEADPFFGDTSLPDISASSPYTKQRRRLPRAPAAAFEPGEKERRSKAAWQKPPRDHKVPARLRQLVADGNAEQLQQELEQFRGRTDVASHLSKLHLLLHLEELQQETDVRSYDIERAELHRSGPKLLALQVPGLAEARPSVMRGDALYVTVAGDSSREYQGFVHMVRKEEVLLRFSQRFHGNVFLPGRLFNVRFSIKRTGFVFMHEALDVAQRGLVAGARPELLLPPPDAMAVPGNGVQVSHWFDRKVASNPEQRTAVQNIVAGSSGRLPFIIWGPPGTGKTSTLVEAAAQVLKLLPRSRLLLVAPSNLAADLLAQRLLASGRPKSEMLRICAFARPKEDLVPELEAVANWDGVECAFKLPSLAAVTASQKRVVVVTALMAGKLHALGVPAGHFSHIMFDEAGHAEEPLALCALAGLSGAATSVVLAGDPKQLGPVIHSRIAGEAGLRLSLLERLAGSAPYSAAEQHPTAAAGLIVKLVRNYRSHPELLEVPSRLFYRGQLHACASPDITHTLLHWEALRGRPMPLLFHSIVGKDEREGNSPSWFNTQECKQVLQYVQQLRELRRNPVAASHIAVITPYRKQVQKIRTLLVAKGHGGVLVGSVEQLQGQERRVVIISTVRSEPSYLEHDAKHRLGFVGNAKRFNVAVTRAQALLIVVGNPAILMQDPNWLALLLSCQQGGATAGQAMPDLSDAAASAGYSAANGANGSSSSSGGVVGLLKRLMSSMTLVDAGAAGGAAAEFGLQDLSGLVGEAGAGMVRHE</sequence>
<keyword evidence="5" id="KW-0547">Nucleotide-binding</keyword>
<protein>
    <recommendedName>
        <fullName evidence="3">RNA helicase</fullName>
        <ecNumber evidence="3">3.6.4.13</ecNumber>
    </recommendedName>
</protein>
<name>A0ABY8U1H9_TETOB</name>
<evidence type="ECO:0000256" key="10">
    <source>
        <dbReference type="ARBA" id="ARBA00047984"/>
    </source>
</evidence>
<dbReference type="EMBL" id="CP126212">
    <property type="protein sequence ID" value="WIA14327.1"/>
    <property type="molecule type" value="Genomic_DNA"/>
</dbReference>
<dbReference type="InterPro" id="IPR027417">
    <property type="entry name" value="P-loop_NTPase"/>
</dbReference>
<dbReference type="Pfam" id="PF13087">
    <property type="entry name" value="AAA_12"/>
    <property type="match status" value="1"/>
</dbReference>
<evidence type="ECO:0000256" key="11">
    <source>
        <dbReference type="SAM" id="MobiDB-lite"/>
    </source>
</evidence>
<dbReference type="Pfam" id="PF21634">
    <property type="entry name" value="MOV-10_beta-barrel"/>
    <property type="match status" value="1"/>
</dbReference>
<keyword evidence="9" id="KW-0943">RNA-mediated gene silencing</keyword>
<dbReference type="SUPFAM" id="SSF52540">
    <property type="entry name" value="P-loop containing nucleoside triphosphate hydrolases"/>
    <property type="match status" value="1"/>
</dbReference>
<evidence type="ECO:0000256" key="9">
    <source>
        <dbReference type="ARBA" id="ARBA00023158"/>
    </source>
</evidence>
<accession>A0ABY8U1H9</accession>
<feature type="domain" description="DNA2/NAM7 helicase helicase" evidence="12">
    <location>
        <begin position="474"/>
        <end position="544"/>
    </location>
</feature>